<evidence type="ECO:0000313" key="1">
    <source>
        <dbReference type="EMBL" id="QUX24103.1"/>
    </source>
</evidence>
<accession>A0ABX8BTM4</accession>
<sequence>MRTVFVFPGTGREETAALLDRHLPRSGGTWVVPDVLYAHIDDEPAGLLFGDWEPEEVARIDAALGRHPDWALQVDVSRRVEGPAELLPLLALLLEHDGVAADDHSPHAWTLREIEAGTVVDGLRFLGSRAGEDSSDEGPR</sequence>
<keyword evidence="2" id="KW-1185">Reference proteome</keyword>
<dbReference type="Proteomes" id="UP000676079">
    <property type="component" value="Chromosome"/>
</dbReference>
<dbReference type="RefSeq" id="WP_220559496.1">
    <property type="nucleotide sequence ID" value="NZ_CP074133.1"/>
</dbReference>
<protein>
    <submittedName>
        <fullName evidence="1">Uncharacterized protein</fullName>
    </submittedName>
</protein>
<reference evidence="1 2" key="1">
    <citation type="submission" date="2021-05" db="EMBL/GenBank/DDBJ databases">
        <title>Direct Submission.</title>
        <authorList>
            <person name="Li K."/>
            <person name="Gao J."/>
        </authorList>
    </citation>
    <scope>NUCLEOTIDE SEQUENCE [LARGE SCALE GENOMIC DNA]</scope>
    <source>
        <strain evidence="1 2">Mg02</strain>
    </source>
</reference>
<proteinExistence type="predicted"/>
<gene>
    <name evidence="1" type="ORF">KGD84_07270</name>
</gene>
<name>A0ABX8BTM4_9ACTN</name>
<organism evidence="1 2">
    <name type="scientific">Nocardiopsis changdeensis</name>
    <dbReference type="NCBI Taxonomy" id="2831969"/>
    <lineage>
        <taxon>Bacteria</taxon>
        <taxon>Bacillati</taxon>
        <taxon>Actinomycetota</taxon>
        <taxon>Actinomycetes</taxon>
        <taxon>Streptosporangiales</taxon>
        <taxon>Nocardiopsidaceae</taxon>
        <taxon>Nocardiopsis</taxon>
    </lineage>
</organism>
<evidence type="ECO:0000313" key="2">
    <source>
        <dbReference type="Proteomes" id="UP000676079"/>
    </source>
</evidence>
<dbReference type="EMBL" id="CP074133">
    <property type="protein sequence ID" value="QUX24103.1"/>
    <property type="molecule type" value="Genomic_DNA"/>
</dbReference>